<dbReference type="Pfam" id="PF00884">
    <property type="entry name" value="Sulfatase"/>
    <property type="match status" value="1"/>
</dbReference>
<dbReference type="InterPro" id="IPR017850">
    <property type="entry name" value="Alkaline_phosphatase_core_sf"/>
</dbReference>
<dbReference type="OrthoDB" id="102174at2157"/>
<protein>
    <submittedName>
        <fullName evidence="4">Sulfatase-like hydrolase/transferase</fullName>
    </submittedName>
</protein>
<proteinExistence type="inferred from homology"/>
<dbReference type="InterPro" id="IPR050738">
    <property type="entry name" value="Sulfatase"/>
</dbReference>
<dbReference type="AlphaFoldDB" id="A0A6B0GGR6"/>
<reference evidence="4 5" key="1">
    <citation type="submission" date="2019-12" db="EMBL/GenBank/DDBJ databases">
        <title>Halocatena pleomorpha gen. nov. sp. nov., an extremely halophilic archaeon of family Halobacteriaceae isolated from saltpan soil.</title>
        <authorList>
            <person name="Pal Y."/>
            <person name="Verma A."/>
            <person name="Krishnamurthi S."/>
            <person name="Kumar P."/>
        </authorList>
    </citation>
    <scope>NUCLEOTIDE SEQUENCE [LARGE SCALE GENOMIC DNA]</scope>
    <source>
        <strain evidence="4 5">JCM 16495</strain>
    </source>
</reference>
<dbReference type="EMBL" id="WSZK01000005">
    <property type="protein sequence ID" value="MWG33157.1"/>
    <property type="molecule type" value="Genomic_DNA"/>
</dbReference>
<dbReference type="PANTHER" id="PTHR42693">
    <property type="entry name" value="ARYLSULFATASE FAMILY MEMBER"/>
    <property type="match status" value="1"/>
</dbReference>
<dbReference type="SUPFAM" id="SSF53649">
    <property type="entry name" value="Alkaline phosphatase-like"/>
    <property type="match status" value="1"/>
</dbReference>
<feature type="domain" description="Sulfatase N-terminal" evidence="3">
    <location>
        <begin position="12"/>
        <end position="349"/>
    </location>
</feature>
<dbReference type="InterPro" id="IPR000917">
    <property type="entry name" value="Sulfatase_N"/>
</dbReference>
<comment type="similarity">
    <text evidence="1">Belongs to the sulfatase family.</text>
</comment>
<dbReference type="RefSeq" id="WP_158202892.1">
    <property type="nucleotide sequence ID" value="NZ_WSZK01000005.1"/>
</dbReference>
<comment type="caution">
    <text evidence="4">The sequence shown here is derived from an EMBL/GenBank/DDBJ whole genome shotgun (WGS) entry which is preliminary data.</text>
</comment>
<keyword evidence="5" id="KW-1185">Reference proteome</keyword>
<keyword evidence="2 4" id="KW-0378">Hydrolase</keyword>
<evidence type="ECO:0000313" key="5">
    <source>
        <dbReference type="Proteomes" id="UP000451471"/>
    </source>
</evidence>
<dbReference type="PANTHER" id="PTHR42693:SF53">
    <property type="entry name" value="ENDO-4-O-SULFATASE"/>
    <property type="match status" value="1"/>
</dbReference>
<dbReference type="GO" id="GO:0004065">
    <property type="term" value="F:arylsulfatase activity"/>
    <property type="evidence" value="ECO:0007669"/>
    <property type="project" value="TreeGrafter"/>
</dbReference>
<organism evidence="4 5">
    <name type="scientific">Halomarina oriensis</name>
    <dbReference type="NCBI Taxonomy" id="671145"/>
    <lineage>
        <taxon>Archaea</taxon>
        <taxon>Methanobacteriati</taxon>
        <taxon>Methanobacteriota</taxon>
        <taxon>Stenosarchaea group</taxon>
        <taxon>Halobacteria</taxon>
        <taxon>Halobacteriales</taxon>
        <taxon>Natronomonadaceae</taxon>
        <taxon>Halomarina</taxon>
    </lineage>
</organism>
<sequence length="467" mass="50921">MSRVARSVPAERNVVVLCLDTVRKDAFDAFAPRLRAAADVEYAGCRAASSWSTPSHASMVTGHLPHEHGVNAHAPSFRPLAGRTVFDRLPHHTVGVSANPYAGSPHGFDTLFDEFVDVSRYRRFPTGADPDALVRDHADGTPRGYARALAAVARHDHPLRSAANLAAFRANDLVRHGPLSGPELFDDGARVVERATLDRLEASDEPVAVFCNVMDAHSPLRAIRGFAGTDVPEGWTSEGMTPTAVSTDPEAFVEDLHRYRTLYAAAVDYLDRWTLGFAERLQAATDRETTLVVTADHGENLGYPADDGLFGHVGSLTEALLHVPLVVLNAPESPGVVDGTVSHLDLPYLVESLAAGSVPNLRREHVLAEVLGRTPGNDGLGERFDRVRRIVYDGDRKHEWDDAGESRTLALDADRPCWQTTVDTVDRPDWTADLPALETVRADRATDAVDESVDESVESRLRDLGYR</sequence>
<evidence type="ECO:0000313" key="4">
    <source>
        <dbReference type="EMBL" id="MWG33157.1"/>
    </source>
</evidence>
<dbReference type="GO" id="GO:0016740">
    <property type="term" value="F:transferase activity"/>
    <property type="evidence" value="ECO:0007669"/>
    <property type="project" value="UniProtKB-KW"/>
</dbReference>
<accession>A0A6B0GGR6</accession>
<gene>
    <name evidence="4" type="ORF">GQS65_01410</name>
</gene>
<dbReference type="Proteomes" id="UP000451471">
    <property type="component" value="Unassembled WGS sequence"/>
</dbReference>
<evidence type="ECO:0000256" key="1">
    <source>
        <dbReference type="ARBA" id="ARBA00008779"/>
    </source>
</evidence>
<evidence type="ECO:0000256" key="2">
    <source>
        <dbReference type="ARBA" id="ARBA00022801"/>
    </source>
</evidence>
<keyword evidence="4" id="KW-0808">Transferase</keyword>
<dbReference type="Gene3D" id="3.40.720.10">
    <property type="entry name" value="Alkaline Phosphatase, subunit A"/>
    <property type="match status" value="1"/>
</dbReference>
<evidence type="ECO:0000259" key="3">
    <source>
        <dbReference type="Pfam" id="PF00884"/>
    </source>
</evidence>
<name>A0A6B0GGR6_9EURY</name>